<dbReference type="Proteomes" id="UP000887565">
    <property type="component" value="Unplaced"/>
</dbReference>
<evidence type="ECO:0000313" key="2">
    <source>
        <dbReference type="WBParaSite" id="nRc.2.0.1.t35079-RA"/>
    </source>
</evidence>
<name>A0A915K9N6_ROMCU</name>
<accession>A0A915K9N6</accession>
<dbReference type="AlphaFoldDB" id="A0A915K9N6"/>
<reference evidence="2" key="1">
    <citation type="submission" date="2022-11" db="UniProtKB">
        <authorList>
            <consortium name="WormBaseParasite"/>
        </authorList>
    </citation>
    <scope>IDENTIFICATION</scope>
</reference>
<proteinExistence type="predicted"/>
<keyword evidence="1" id="KW-1185">Reference proteome</keyword>
<evidence type="ECO:0000313" key="1">
    <source>
        <dbReference type="Proteomes" id="UP000887565"/>
    </source>
</evidence>
<organism evidence="1 2">
    <name type="scientific">Romanomermis culicivorax</name>
    <name type="common">Nematode worm</name>
    <dbReference type="NCBI Taxonomy" id="13658"/>
    <lineage>
        <taxon>Eukaryota</taxon>
        <taxon>Metazoa</taxon>
        <taxon>Ecdysozoa</taxon>
        <taxon>Nematoda</taxon>
        <taxon>Enoplea</taxon>
        <taxon>Dorylaimia</taxon>
        <taxon>Mermithida</taxon>
        <taxon>Mermithoidea</taxon>
        <taxon>Mermithidae</taxon>
        <taxon>Romanomermis</taxon>
    </lineage>
</organism>
<dbReference type="WBParaSite" id="nRc.2.0.1.t35079-RA">
    <property type="protein sequence ID" value="nRc.2.0.1.t35079-RA"/>
    <property type="gene ID" value="nRc.2.0.1.g35079"/>
</dbReference>
<protein>
    <submittedName>
        <fullName evidence="2">Uncharacterized protein</fullName>
    </submittedName>
</protein>
<sequence length="668" mass="75351">MDLFKPHQSFVEKHMCAGVVAIENLWNRKANNTYYELTDGRDYVRASKNHPNIFEIGNGEKDVVGGSKDDVFLLIGSRIKGQLNGGYGSNLLSLSDWKFNGTINVTDRSLVGISNVGKAIPMIRISNFDQIHGRPKYCENVQVWCSLRQLHTLGGSKLSDRDRILIPFSTTCRHQLTMTIYPNTEVDNKARYGHFQYHIKEMENGRSNISIHSCKSIDSQHLITFEYNFFDFSSVRIHYHLKPIELIFTKEESSSISVNVFSLENFNIAFKDGVQFHLHKKHFLAVLTTAQNLTMVENFYADIISASTISMIIHSELSNETLTLSRGQHHGEHGQQSVNIHHSDKNGKSHFKGNEHQNIFAISPYFEADCAKFHDVSIHLKEGSKNLIDYSHVRRAVVGLSSEVTFKVAMEHPDHLIIHALYTNESGTVHCDRNIGQVKVNMTNSTNLVLMNKGPLRLKFKDNQPYLESPPIHFNQSKNIIILSDHDIEGKTEIILDKNLGANYTFYTQNSTLLLTNVVQTNDSCEMLESVSDDSFAVLIMDYTSSKAMQSLILKFNDVAISVNDNVKGKVGAWEEFAASFDVMKCIWRSILRLPASEGAIVEVNTQVDDQGSELQEEGQSEYSNLCLVDYSAERSLTCRAIVWCFLLLDHDACSAHAPATIALEPFT</sequence>